<keyword evidence="7 15" id="KW-0067">ATP-binding</keyword>
<evidence type="ECO:0000256" key="10">
    <source>
        <dbReference type="ARBA" id="ARBA00023235"/>
    </source>
</evidence>
<feature type="domain" description="UvrD-like helicase C-terminal" evidence="17">
    <location>
        <begin position="501"/>
        <end position="775"/>
    </location>
</feature>
<dbReference type="PROSITE" id="PS51198">
    <property type="entry name" value="UVRD_HELICASE_ATP_BIND"/>
    <property type="match status" value="1"/>
</dbReference>
<dbReference type="InterPro" id="IPR038726">
    <property type="entry name" value="PDDEXK_AddAB-type"/>
</dbReference>
<keyword evidence="10" id="KW-0413">Isomerase</keyword>
<evidence type="ECO:0000259" key="17">
    <source>
        <dbReference type="PROSITE" id="PS51217"/>
    </source>
</evidence>
<dbReference type="SUPFAM" id="SSF52540">
    <property type="entry name" value="P-loop containing nucleoside triphosphate hydrolases"/>
    <property type="match status" value="1"/>
</dbReference>
<dbReference type="EC" id="5.6.2.4" evidence="12"/>
<dbReference type="EMBL" id="CVQV01000005">
    <property type="protein sequence ID" value="CRK75171.1"/>
    <property type="molecule type" value="Genomic_DNA"/>
</dbReference>
<dbReference type="GO" id="GO:0003677">
    <property type="term" value="F:DNA binding"/>
    <property type="evidence" value="ECO:0007669"/>
    <property type="project" value="UniProtKB-KW"/>
</dbReference>
<evidence type="ECO:0000256" key="12">
    <source>
        <dbReference type="ARBA" id="ARBA00034808"/>
    </source>
</evidence>
<dbReference type="GO" id="GO:0000725">
    <property type="term" value="P:recombinational repair"/>
    <property type="evidence" value="ECO:0007669"/>
    <property type="project" value="TreeGrafter"/>
</dbReference>
<accession>A0A0U1NKB0</accession>
<dbReference type="InterPro" id="IPR014017">
    <property type="entry name" value="DNA_helicase_UvrD-like_C"/>
</dbReference>
<dbReference type="NCBIfam" id="TIGR02784">
    <property type="entry name" value="addA_alphas"/>
    <property type="match status" value="1"/>
</dbReference>
<sequence length="1122" mass="124067">MIIPNDASLRQIQAARPDMSTWLAANAGSGKTRVLTDRVARLLLSGVPPERILCLTYTKAAASEMQNRLFQRLGDWAMKPEPDLRKELIGLGVDDAWSDHDLNNARRLFARAIEAPGGLKIQTIHSFCATLLRRFPLEAGVSPQFTEMEDRAGVLLREAVLDDIATGPNRHLLDDLAMQITDQDFEKLSRDIIKNKALYATDISIEDVLDLPSGTTEKSLVDQAFDGSEGDLFTALIPILRTSSANDTKLADALDAIKTFDYAAISELAKPLLFHSGANNRRAKIGRAPTKAIAEKHPELTAQLHDLMERIEGAQELKLKLDTAHKTKALNAFARVFLPKYEAAKTVRGWLDFDDLIEKTNDLLSNQSMASWVLFRLDGGIDHILVDEAQDTSPTQWSVIENLASEFTSGLGARDDVERTIFVVGDPKQSIYSFQGAKPAGFSEMRDSFQSKLESIQKPFQPLQLEYSFRSSAAVLNSVDKVFSKGDATSLGGTALHKAFKTELAGRVDIFPVVEPQKTEDDLPWHTPLDRKSPQDATVILAKRIAARIRHMIDTKVGIPDEETPNVFRPVHEGDFLILVRKRSAIFHELIRACKTEGLKIAGADKLKIAGELAVKDLTALLAFLSTPEDDLALAGLLKSPLFGWSEQDLFDLAHRRAAKKYLWQEMRDRRTEFPETMEVLDDLRNSSDFLRPFDLLERALTRHDGRRKLIARLGEEAVDGIDALLDQAQSYEQNDVPNLTGFLTWLEAEDVEIKRQAESAGDQIRVMTIHGAKGLEAPIVILPETGSQKSQFRDPTINKDGTAVWKPATADMPECLEASVEEAKRLSAEESDRLLYVAMTRAEKWLMIDGVMDPAKTTDTWYGRIEDAVTELGAKTAQLGDETPFRFEVGTWAATDAPTTAKHATSVSIPTHLTLNPTAPDAKQRPLSPSMLGGAKALYSGSDTHFDEEAAMRRGTLIHLLLEYLPDVPRPAWQEQAKQILLTNDAFAVGPLADEIIQEAINVLTAPHLEFLFSDHAMAEVGITSPLSQLAGKQVLGTIDRLIDQGDHILAVDFKSNAIIPENPQDTPLGLLRQMGAYAAALEAVFPNKPIKTALLWTKTAELMELPHDMVMQALETTPIS</sequence>
<organism evidence="18 19">
    <name type="scientific">Nereida ignava</name>
    <dbReference type="NCBI Taxonomy" id="282199"/>
    <lineage>
        <taxon>Bacteria</taxon>
        <taxon>Pseudomonadati</taxon>
        <taxon>Pseudomonadota</taxon>
        <taxon>Alphaproteobacteria</taxon>
        <taxon>Rhodobacterales</taxon>
        <taxon>Roseobacteraceae</taxon>
        <taxon>Nereida</taxon>
    </lineage>
</organism>
<evidence type="ECO:0000256" key="2">
    <source>
        <dbReference type="ARBA" id="ARBA00022741"/>
    </source>
</evidence>
<dbReference type="InterPro" id="IPR014016">
    <property type="entry name" value="UvrD-like_ATP-bd"/>
</dbReference>
<dbReference type="GO" id="GO:0004527">
    <property type="term" value="F:exonuclease activity"/>
    <property type="evidence" value="ECO:0007669"/>
    <property type="project" value="UniProtKB-KW"/>
</dbReference>
<dbReference type="Gene3D" id="3.90.320.10">
    <property type="match status" value="1"/>
</dbReference>
<evidence type="ECO:0000256" key="8">
    <source>
        <dbReference type="ARBA" id="ARBA00023125"/>
    </source>
</evidence>
<keyword evidence="6" id="KW-0269">Exonuclease</keyword>
<dbReference type="GO" id="GO:0033202">
    <property type="term" value="C:DNA helicase complex"/>
    <property type="evidence" value="ECO:0007669"/>
    <property type="project" value="TreeGrafter"/>
</dbReference>
<dbReference type="GO" id="GO:0016887">
    <property type="term" value="F:ATP hydrolysis activity"/>
    <property type="evidence" value="ECO:0007669"/>
    <property type="project" value="RHEA"/>
</dbReference>
<evidence type="ECO:0000256" key="13">
    <source>
        <dbReference type="ARBA" id="ARBA00034923"/>
    </source>
</evidence>
<evidence type="ECO:0000256" key="14">
    <source>
        <dbReference type="ARBA" id="ARBA00048988"/>
    </source>
</evidence>
<dbReference type="STRING" id="282199.GCA_001049735_01213"/>
<evidence type="ECO:0000259" key="16">
    <source>
        <dbReference type="PROSITE" id="PS51198"/>
    </source>
</evidence>
<dbReference type="PANTHER" id="PTHR11070:SF2">
    <property type="entry name" value="ATP-DEPENDENT DNA HELICASE SRS2"/>
    <property type="match status" value="1"/>
</dbReference>
<comment type="catalytic activity">
    <reaction evidence="14">
        <text>ATP + H2O = ADP + phosphate + H(+)</text>
        <dbReference type="Rhea" id="RHEA:13065"/>
        <dbReference type="ChEBI" id="CHEBI:15377"/>
        <dbReference type="ChEBI" id="CHEBI:15378"/>
        <dbReference type="ChEBI" id="CHEBI:30616"/>
        <dbReference type="ChEBI" id="CHEBI:43474"/>
        <dbReference type="ChEBI" id="CHEBI:456216"/>
        <dbReference type="EC" id="5.6.2.4"/>
    </reaction>
</comment>
<dbReference type="Pfam" id="PF12705">
    <property type="entry name" value="PDDEXK_1"/>
    <property type="match status" value="1"/>
</dbReference>
<gene>
    <name evidence="18" type="primary">addA</name>
    <name evidence="18" type="ORF">NIG5292_01214</name>
</gene>
<keyword evidence="19" id="KW-1185">Reference proteome</keyword>
<dbReference type="PANTHER" id="PTHR11070">
    <property type="entry name" value="UVRD / RECB / PCRA DNA HELICASE FAMILY MEMBER"/>
    <property type="match status" value="1"/>
</dbReference>
<name>A0A0U1NKB0_9RHOB</name>
<evidence type="ECO:0000256" key="3">
    <source>
        <dbReference type="ARBA" id="ARBA00022763"/>
    </source>
</evidence>
<dbReference type="PROSITE" id="PS51217">
    <property type="entry name" value="UVRD_HELICASE_CTER"/>
    <property type="match status" value="1"/>
</dbReference>
<dbReference type="InterPro" id="IPR014151">
    <property type="entry name" value="DNA_helicase_AddA"/>
</dbReference>
<dbReference type="Pfam" id="PF00580">
    <property type="entry name" value="UvrD-helicase"/>
    <property type="match status" value="1"/>
</dbReference>
<dbReference type="InterPro" id="IPR000212">
    <property type="entry name" value="DNA_helicase_UvrD/REP"/>
</dbReference>
<evidence type="ECO:0000256" key="5">
    <source>
        <dbReference type="ARBA" id="ARBA00022806"/>
    </source>
</evidence>
<evidence type="ECO:0000256" key="4">
    <source>
        <dbReference type="ARBA" id="ARBA00022801"/>
    </source>
</evidence>
<keyword evidence="2 15" id="KW-0547">Nucleotide-binding</keyword>
<keyword evidence="8" id="KW-0238">DNA-binding</keyword>
<keyword evidence="9" id="KW-0234">DNA repair</keyword>
<evidence type="ECO:0000256" key="1">
    <source>
        <dbReference type="ARBA" id="ARBA00022722"/>
    </source>
</evidence>
<dbReference type="InterPro" id="IPR027417">
    <property type="entry name" value="P-loop_NTPase"/>
</dbReference>
<keyword evidence="5 15" id="KW-0347">Helicase</keyword>
<feature type="domain" description="UvrD-like helicase ATP-binding" evidence="16">
    <location>
        <begin position="4"/>
        <end position="472"/>
    </location>
</feature>
<dbReference type="OrthoDB" id="9810135at2"/>
<dbReference type="GO" id="GO:0005524">
    <property type="term" value="F:ATP binding"/>
    <property type="evidence" value="ECO:0007669"/>
    <property type="project" value="UniProtKB-UniRule"/>
</dbReference>
<dbReference type="Gene3D" id="1.10.486.10">
    <property type="entry name" value="PCRA, domain 4"/>
    <property type="match status" value="1"/>
</dbReference>
<keyword evidence="3" id="KW-0227">DNA damage</keyword>
<dbReference type="RefSeq" id="WP_048598571.1">
    <property type="nucleotide sequence ID" value="NZ_CVPC01000005.1"/>
</dbReference>
<protein>
    <recommendedName>
        <fullName evidence="12">DNA 3'-5' helicase</fullName>
        <ecNumber evidence="12">5.6.2.4</ecNumber>
    </recommendedName>
    <alternativeName>
        <fullName evidence="13">DNA 3'-5' helicase II</fullName>
    </alternativeName>
</protein>
<reference evidence="18 19" key="1">
    <citation type="submission" date="2015-04" db="EMBL/GenBank/DDBJ databases">
        <authorList>
            <person name="Syromyatnikov M.Y."/>
            <person name="Popov V.N."/>
        </authorList>
    </citation>
    <scope>NUCLEOTIDE SEQUENCE [LARGE SCALE GENOMIC DNA]</scope>
    <source>
        <strain evidence="18 19">CECT 5292</strain>
    </source>
</reference>
<dbReference type="AlphaFoldDB" id="A0A0U1NKB0"/>
<evidence type="ECO:0000313" key="19">
    <source>
        <dbReference type="Proteomes" id="UP000048949"/>
    </source>
</evidence>
<evidence type="ECO:0000256" key="7">
    <source>
        <dbReference type="ARBA" id="ARBA00022840"/>
    </source>
</evidence>
<dbReference type="GO" id="GO:0043138">
    <property type="term" value="F:3'-5' DNA helicase activity"/>
    <property type="evidence" value="ECO:0007669"/>
    <property type="project" value="UniProtKB-EC"/>
</dbReference>
<evidence type="ECO:0000256" key="6">
    <source>
        <dbReference type="ARBA" id="ARBA00022839"/>
    </source>
</evidence>
<dbReference type="Gene3D" id="3.40.50.300">
    <property type="entry name" value="P-loop containing nucleotide triphosphate hydrolases"/>
    <property type="match status" value="4"/>
</dbReference>
<dbReference type="GO" id="GO:0005829">
    <property type="term" value="C:cytosol"/>
    <property type="evidence" value="ECO:0007669"/>
    <property type="project" value="TreeGrafter"/>
</dbReference>
<dbReference type="Proteomes" id="UP000048949">
    <property type="component" value="Unassembled WGS sequence"/>
</dbReference>
<evidence type="ECO:0000256" key="11">
    <source>
        <dbReference type="ARBA" id="ARBA00034617"/>
    </source>
</evidence>
<dbReference type="InterPro" id="IPR011604">
    <property type="entry name" value="PDDEXK-like_dom_sf"/>
</dbReference>
<feature type="binding site" evidence="15">
    <location>
        <begin position="25"/>
        <end position="32"/>
    </location>
    <ligand>
        <name>ATP</name>
        <dbReference type="ChEBI" id="CHEBI:30616"/>
    </ligand>
</feature>
<keyword evidence="1" id="KW-0540">Nuclease</keyword>
<comment type="catalytic activity">
    <reaction evidence="11">
        <text>Couples ATP hydrolysis with the unwinding of duplex DNA by translocating in the 3'-5' direction.</text>
        <dbReference type="EC" id="5.6.2.4"/>
    </reaction>
</comment>
<proteinExistence type="predicted"/>
<keyword evidence="4 15" id="KW-0378">Hydrolase</keyword>
<evidence type="ECO:0000313" key="18">
    <source>
        <dbReference type="EMBL" id="CRK75171.1"/>
    </source>
</evidence>
<evidence type="ECO:0000256" key="9">
    <source>
        <dbReference type="ARBA" id="ARBA00023204"/>
    </source>
</evidence>
<dbReference type="Pfam" id="PF13361">
    <property type="entry name" value="UvrD_C"/>
    <property type="match status" value="1"/>
</dbReference>
<evidence type="ECO:0000256" key="15">
    <source>
        <dbReference type="PROSITE-ProRule" id="PRU00560"/>
    </source>
</evidence>